<keyword evidence="8 14" id="KW-0949">S-adenosyl-L-methionine</keyword>
<dbReference type="Proteomes" id="UP000001369">
    <property type="component" value="Chromosome"/>
</dbReference>
<dbReference type="NCBIfam" id="TIGR00048">
    <property type="entry name" value="rRNA_mod_RlmN"/>
    <property type="match status" value="1"/>
</dbReference>
<feature type="active site" description="S-methylcysteine intermediate" evidence="14">
    <location>
        <position position="340"/>
    </location>
</feature>
<comment type="similarity">
    <text evidence="2 14">Belongs to the radical SAM superfamily. RlmN family.</text>
</comment>
<dbReference type="PROSITE" id="PS51918">
    <property type="entry name" value="RADICAL_SAM"/>
    <property type="match status" value="1"/>
</dbReference>
<dbReference type="AlphaFoldDB" id="C1DXL4"/>
<dbReference type="GO" id="GO:0019843">
    <property type="term" value="F:rRNA binding"/>
    <property type="evidence" value="ECO:0007669"/>
    <property type="project" value="UniProtKB-UniRule"/>
</dbReference>
<comment type="catalytic activity">
    <reaction evidence="14">
        <text>adenosine(2503) in 23S rRNA + 2 reduced [2Fe-2S]-[ferredoxin] + 2 S-adenosyl-L-methionine = 2-methyladenosine(2503) in 23S rRNA + 5'-deoxyadenosine + L-methionine + 2 oxidized [2Fe-2S]-[ferredoxin] + S-adenosyl-L-homocysteine</text>
        <dbReference type="Rhea" id="RHEA:42916"/>
        <dbReference type="Rhea" id="RHEA-COMP:10000"/>
        <dbReference type="Rhea" id="RHEA-COMP:10001"/>
        <dbReference type="Rhea" id="RHEA-COMP:10152"/>
        <dbReference type="Rhea" id="RHEA-COMP:10282"/>
        <dbReference type="ChEBI" id="CHEBI:17319"/>
        <dbReference type="ChEBI" id="CHEBI:33737"/>
        <dbReference type="ChEBI" id="CHEBI:33738"/>
        <dbReference type="ChEBI" id="CHEBI:57844"/>
        <dbReference type="ChEBI" id="CHEBI:57856"/>
        <dbReference type="ChEBI" id="CHEBI:59789"/>
        <dbReference type="ChEBI" id="CHEBI:74411"/>
        <dbReference type="ChEBI" id="CHEBI:74497"/>
        <dbReference type="EC" id="2.1.1.192"/>
    </reaction>
</comment>
<keyword evidence="5 14" id="KW-0698">rRNA processing</keyword>
<dbReference type="EMBL" id="CP001229">
    <property type="protein sequence ID" value="ACN99058.1"/>
    <property type="molecule type" value="Genomic_DNA"/>
</dbReference>
<dbReference type="GO" id="GO:0002935">
    <property type="term" value="F:tRNA (adenine(37)-C2)-methyltransferase activity"/>
    <property type="evidence" value="ECO:0007669"/>
    <property type="project" value="UniProtKB-UniRule"/>
</dbReference>
<evidence type="ECO:0000256" key="11">
    <source>
        <dbReference type="ARBA" id="ARBA00023004"/>
    </source>
</evidence>
<dbReference type="HOGENOM" id="CLU_029101_0_0_0"/>
<feature type="binding site" evidence="14">
    <location>
        <position position="115"/>
    </location>
    <ligand>
        <name>[4Fe-4S] cluster</name>
        <dbReference type="ChEBI" id="CHEBI:49883"/>
        <note>4Fe-4S-S-AdoMet</note>
    </ligand>
</feature>
<dbReference type="PANTHER" id="PTHR30544">
    <property type="entry name" value="23S RRNA METHYLTRANSFERASE"/>
    <property type="match status" value="1"/>
</dbReference>
<keyword evidence="3 14" id="KW-0004">4Fe-4S</keyword>
<evidence type="ECO:0000256" key="6">
    <source>
        <dbReference type="ARBA" id="ARBA00022603"/>
    </source>
</evidence>
<feature type="binding site" evidence="14">
    <location>
        <begin position="219"/>
        <end position="221"/>
    </location>
    <ligand>
        <name>S-adenosyl-L-methionine</name>
        <dbReference type="ChEBI" id="CHEBI:59789"/>
    </ligand>
</feature>
<dbReference type="GO" id="GO:0046872">
    <property type="term" value="F:metal ion binding"/>
    <property type="evidence" value="ECO:0007669"/>
    <property type="project" value="UniProtKB-KW"/>
</dbReference>
<dbReference type="GO" id="GO:0070040">
    <property type="term" value="F:rRNA (adenine(2503)-C2-)-methyltransferase activity"/>
    <property type="evidence" value="ECO:0007669"/>
    <property type="project" value="UniProtKB-UniRule"/>
</dbReference>
<reference evidence="16 17" key="1">
    <citation type="journal article" date="2009" name="J. Bacteriol.">
        <title>Complete and draft genome sequences of six members of the Aquificales.</title>
        <authorList>
            <person name="Reysenbach A.L."/>
            <person name="Hamamura N."/>
            <person name="Podar M."/>
            <person name="Griffiths E."/>
            <person name="Ferreira S."/>
            <person name="Hochstein R."/>
            <person name="Heidelberg J."/>
            <person name="Johnson J."/>
            <person name="Mead D."/>
            <person name="Pohorille A."/>
            <person name="Sarmiento M."/>
            <person name="Schweighofer K."/>
            <person name="Seshadri R."/>
            <person name="Voytek M.A."/>
        </authorList>
    </citation>
    <scope>NUCLEOTIDE SEQUENCE [LARGE SCALE GENOMIC DNA]</scope>
    <source>
        <strain evidence="17">Az-Fu1 / DSM 15241 / OCM 825</strain>
    </source>
</reference>
<keyword evidence="10 14" id="KW-0479">Metal-binding</keyword>
<keyword evidence="11 14" id="KW-0408">Iron</keyword>
<organism evidence="16 17">
    <name type="scientific">Sulfurihydrogenibium azorense (strain DSM 15241 / OCM 825 / Az-Fu1)</name>
    <dbReference type="NCBI Taxonomy" id="204536"/>
    <lineage>
        <taxon>Bacteria</taxon>
        <taxon>Pseudomonadati</taxon>
        <taxon>Aquificota</taxon>
        <taxon>Aquificia</taxon>
        <taxon>Aquificales</taxon>
        <taxon>Hydrogenothermaceae</taxon>
        <taxon>Sulfurihydrogenibium</taxon>
    </lineage>
</organism>
<feature type="binding site" evidence="14">
    <location>
        <position position="194"/>
    </location>
    <ligand>
        <name>S-adenosyl-L-methionine</name>
        <dbReference type="ChEBI" id="CHEBI:59789"/>
    </ligand>
</feature>
<evidence type="ECO:0000256" key="8">
    <source>
        <dbReference type="ARBA" id="ARBA00022691"/>
    </source>
</evidence>
<comment type="miscellaneous">
    <text evidence="14">Reaction proceeds by a ping-pong mechanism involving intermediate methylation of a conserved cysteine residue.</text>
</comment>
<dbReference type="InterPro" id="IPR048641">
    <property type="entry name" value="RlmN_N"/>
</dbReference>
<comment type="cofactor">
    <cofactor evidence="14">
        <name>[4Fe-4S] cluster</name>
        <dbReference type="ChEBI" id="CHEBI:49883"/>
    </cofactor>
    <text evidence="14">Binds 1 [4Fe-4S] cluster. The cluster is coordinated with 3 cysteines and an exchangeable S-adenosyl-L-methionine.</text>
</comment>
<comment type="caution">
    <text evidence="14">Lacks conserved residue(s) required for the propagation of feature annotation.</text>
</comment>
<dbReference type="PANTHER" id="PTHR30544:SF5">
    <property type="entry name" value="RADICAL SAM CORE DOMAIN-CONTAINING PROTEIN"/>
    <property type="match status" value="1"/>
</dbReference>
<keyword evidence="17" id="KW-1185">Reference proteome</keyword>
<keyword evidence="9 14" id="KW-0819">tRNA processing</keyword>
<evidence type="ECO:0000313" key="16">
    <source>
        <dbReference type="EMBL" id="ACN99058.1"/>
    </source>
</evidence>
<dbReference type="InterPro" id="IPR040072">
    <property type="entry name" value="Methyltransferase_A"/>
</dbReference>
<evidence type="ECO:0000256" key="2">
    <source>
        <dbReference type="ARBA" id="ARBA00007544"/>
    </source>
</evidence>
<dbReference type="Gene3D" id="1.10.150.530">
    <property type="match status" value="1"/>
</dbReference>
<dbReference type="CDD" id="cd01335">
    <property type="entry name" value="Radical_SAM"/>
    <property type="match status" value="1"/>
</dbReference>
<accession>C1DXL4</accession>
<dbReference type="GO" id="GO:0030488">
    <property type="term" value="P:tRNA methylation"/>
    <property type="evidence" value="ECO:0007669"/>
    <property type="project" value="UniProtKB-UniRule"/>
</dbReference>
<evidence type="ECO:0000256" key="7">
    <source>
        <dbReference type="ARBA" id="ARBA00022679"/>
    </source>
</evidence>
<dbReference type="InterPro" id="IPR058240">
    <property type="entry name" value="rSAM_sf"/>
</dbReference>
<dbReference type="InterPro" id="IPR013785">
    <property type="entry name" value="Aldolase_TIM"/>
</dbReference>
<keyword evidence="13 14" id="KW-1015">Disulfide bond</keyword>
<evidence type="ECO:0000256" key="3">
    <source>
        <dbReference type="ARBA" id="ARBA00022485"/>
    </source>
</evidence>
<proteinExistence type="inferred from homology"/>
<feature type="binding site" evidence="14">
    <location>
        <begin position="162"/>
        <end position="163"/>
    </location>
    <ligand>
        <name>S-adenosyl-L-methionine</name>
        <dbReference type="ChEBI" id="CHEBI:59789"/>
    </ligand>
</feature>
<evidence type="ECO:0000256" key="13">
    <source>
        <dbReference type="ARBA" id="ARBA00023157"/>
    </source>
</evidence>
<protein>
    <recommendedName>
        <fullName evidence="14">Probable dual-specificity RNA methyltransferase RlmN</fullName>
        <ecNumber evidence="14">2.1.1.192</ecNumber>
    </recommendedName>
    <alternativeName>
        <fullName evidence="14">23S rRNA (adenine(2503)-C(2))-methyltransferase</fullName>
    </alternativeName>
    <alternativeName>
        <fullName evidence="14">23S rRNA m2A2503 methyltransferase</fullName>
    </alternativeName>
    <alternativeName>
        <fullName evidence="14">Ribosomal RNA large subunit methyltransferase N</fullName>
    </alternativeName>
    <alternativeName>
        <fullName evidence="14">tRNA (adenine(37)-C(2))-methyltransferase</fullName>
    </alternativeName>
    <alternativeName>
        <fullName evidence="14">tRNA m2A37 methyltransferase</fullName>
    </alternativeName>
</protein>
<dbReference type="GO" id="GO:0005737">
    <property type="term" value="C:cytoplasm"/>
    <property type="evidence" value="ECO:0007669"/>
    <property type="project" value="UniProtKB-SubCell"/>
</dbReference>
<dbReference type="EC" id="2.1.1.192" evidence="14"/>
<dbReference type="GO" id="GO:0000049">
    <property type="term" value="F:tRNA binding"/>
    <property type="evidence" value="ECO:0007669"/>
    <property type="project" value="UniProtKB-UniRule"/>
</dbReference>
<evidence type="ECO:0000256" key="14">
    <source>
        <dbReference type="HAMAP-Rule" id="MF_01849"/>
    </source>
</evidence>
<keyword evidence="6 14" id="KW-0489">Methyltransferase</keyword>
<comment type="catalytic activity">
    <reaction evidence="14">
        <text>adenosine(37) in tRNA + 2 reduced [2Fe-2S]-[ferredoxin] + 2 S-adenosyl-L-methionine = 2-methyladenosine(37) in tRNA + 5'-deoxyadenosine + L-methionine + 2 oxidized [2Fe-2S]-[ferredoxin] + S-adenosyl-L-homocysteine</text>
        <dbReference type="Rhea" id="RHEA:43332"/>
        <dbReference type="Rhea" id="RHEA-COMP:10000"/>
        <dbReference type="Rhea" id="RHEA-COMP:10001"/>
        <dbReference type="Rhea" id="RHEA-COMP:10162"/>
        <dbReference type="Rhea" id="RHEA-COMP:10485"/>
        <dbReference type="ChEBI" id="CHEBI:17319"/>
        <dbReference type="ChEBI" id="CHEBI:33737"/>
        <dbReference type="ChEBI" id="CHEBI:33738"/>
        <dbReference type="ChEBI" id="CHEBI:57844"/>
        <dbReference type="ChEBI" id="CHEBI:57856"/>
        <dbReference type="ChEBI" id="CHEBI:59789"/>
        <dbReference type="ChEBI" id="CHEBI:74411"/>
        <dbReference type="ChEBI" id="CHEBI:74497"/>
        <dbReference type="EC" id="2.1.1.192"/>
    </reaction>
</comment>
<comment type="function">
    <text evidence="14">Specifically methylates position 2 of adenine 2503 in 23S rRNA and position 2 of adenine 37 in tRNAs.</text>
</comment>
<sequence length="353" mass="41075">MINLKNLNFKELENFVVENGWPKFRAKQIAKWLYNKKVESFDQMTDLSKEIRQTLKEKCEINSLKLLTYQQSKIDGSIKFLWQLKDGNTIETVLINEKNHKTLCVSTQVGCAVGCKFCYTTKDGLIRNLETAEIVDQYINVQRFLGDEEENRISNIVYMGMGEPLANYDNVKKSVQIFTHPDMCKLSHRKITISSSGILHQIKRMFEDKDFPQVKLAVSLNASHQSQRSYLMPISQTNTLEDLMDLLRKLPLKPGWRITLEYVLIKNVNDTVEDAKRLVNLIKKDKHRFKVNLIPFNPYPGSDFERPEESRVLAFEKVLWDNNIATFIRWSKGRDIDAACGQLRKKEMLFLNA</sequence>
<dbReference type="HAMAP" id="MF_01849">
    <property type="entry name" value="RNA_methyltr_RlmN"/>
    <property type="match status" value="1"/>
</dbReference>
<dbReference type="eggNOG" id="COG0820">
    <property type="taxonomic scope" value="Bacteria"/>
</dbReference>
<dbReference type="InterPro" id="IPR027492">
    <property type="entry name" value="RNA_MTrfase_RlmN"/>
</dbReference>
<evidence type="ECO:0000256" key="4">
    <source>
        <dbReference type="ARBA" id="ARBA00022490"/>
    </source>
</evidence>
<dbReference type="SFLD" id="SFLDG01062">
    <property type="entry name" value="methyltransferase_(Class_A)"/>
    <property type="match status" value="1"/>
</dbReference>
<keyword evidence="12 14" id="KW-0411">Iron-sulfur</keyword>
<dbReference type="Gene3D" id="3.20.20.70">
    <property type="entry name" value="Aldolase class I"/>
    <property type="match status" value="1"/>
</dbReference>
<evidence type="ECO:0000313" key="17">
    <source>
        <dbReference type="Proteomes" id="UP000001369"/>
    </source>
</evidence>
<evidence type="ECO:0000256" key="12">
    <source>
        <dbReference type="ARBA" id="ARBA00023014"/>
    </source>
</evidence>
<feature type="binding site" evidence="14">
    <location>
        <position position="118"/>
    </location>
    <ligand>
        <name>[4Fe-4S] cluster</name>
        <dbReference type="ChEBI" id="CHEBI:49883"/>
        <note>4Fe-4S-S-AdoMet</note>
    </ligand>
</feature>
<dbReference type="SFLD" id="SFLDF00275">
    <property type="entry name" value="adenosine_C2_methyltransferase"/>
    <property type="match status" value="1"/>
</dbReference>
<dbReference type="GO" id="GO:0070475">
    <property type="term" value="P:rRNA base methylation"/>
    <property type="evidence" value="ECO:0007669"/>
    <property type="project" value="UniProtKB-UniRule"/>
</dbReference>
<gene>
    <name evidence="14" type="primary">rlmN</name>
    <name evidence="16" type="ordered locus">SULAZ_0129</name>
</gene>
<dbReference type="KEGG" id="saf:SULAZ_0129"/>
<comment type="subcellular location">
    <subcellularLocation>
        <location evidence="1 14">Cytoplasm</location>
    </subcellularLocation>
</comment>
<feature type="binding site" evidence="14">
    <location>
        <position position="111"/>
    </location>
    <ligand>
        <name>[4Fe-4S] cluster</name>
        <dbReference type="ChEBI" id="CHEBI:49883"/>
        <note>4Fe-4S-S-AdoMet</note>
    </ligand>
</feature>
<dbReference type="Pfam" id="PF21016">
    <property type="entry name" value="RlmN_N"/>
    <property type="match status" value="1"/>
</dbReference>
<dbReference type="PIRSF" id="PIRSF006004">
    <property type="entry name" value="CHP00048"/>
    <property type="match status" value="1"/>
</dbReference>
<dbReference type="InterPro" id="IPR007197">
    <property type="entry name" value="rSAM"/>
</dbReference>
<dbReference type="FunFam" id="3.20.20.70:FF:000014">
    <property type="entry name" value="Probable dual-specificity RNA methyltransferase RlmN"/>
    <property type="match status" value="1"/>
</dbReference>
<keyword evidence="4 14" id="KW-0963">Cytoplasm</keyword>
<dbReference type="Pfam" id="PF04055">
    <property type="entry name" value="Radical_SAM"/>
    <property type="match status" value="1"/>
</dbReference>
<dbReference type="SFLD" id="SFLDS00029">
    <property type="entry name" value="Radical_SAM"/>
    <property type="match status" value="1"/>
</dbReference>
<feature type="active site" description="Proton acceptor" evidence="14">
    <location>
        <position position="91"/>
    </location>
</feature>
<evidence type="ECO:0000256" key="1">
    <source>
        <dbReference type="ARBA" id="ARBA00004496"/>
    </source>
</evidence>
<dbReference type="STRING" id="204536.SULAZ_0129"/>
<evidence type="ECO:0000259" key="15">
    <source>
        <dbReference type="PROSITE" id="PS51918"/>
    </source>
</evidence>
<feature type="binding site" evidence="14">
    <location>
        <position position="297"/>
    </location>
    <ligand>
        <name>S-adenosyl-L-methionine</name>
        <dbReference type="ChEBI" id="CHEBI:59789"/>
    </ligand>
</feature>
<feature type="domain" description="Radical SAM core" evidence="15">
    <location>
        <begin position="97"/>
        <end position="337"/>
    </location>
</feature>
<dbReference type="RefSeq" id="WP_012674378.1">
    <property type="nucleotide sequence ID" value="NC_012438.1"/>
</dbReference>
<evidence type="ECO:0000256" key="5">
    <source>
        <dbReference type="ARBA" id="ARBA00022552"/>
    </source>
</evidence>
<dbReference type="InterPro" id="IPR004383">
    <property type="entry name" value="rRNA_lsu_MTrfase_RlmN/Cfr"/>
</dbReference>
<name>C1DXL4_SULAA</name>
<dbReference type="OrthoDB" id="9793973at2"/>
<evidence type="ECO:0000256" key="10">
    <source>
        <dbReference type="ARBA" id="ARBA00022723"/>
    </source>
</evidence>
<dbReference type="GO" id="GO:0051539">
    <property type="term" value="F:4 iron, 4 sulfur cluster binding"/>
    <property type="evidence" value="ECO:0007669"/>
    <property type="project" value="UniProtKB-UniRule"/>
</dbReference>
<dbReference type="SUPFAM" id="SSF102114">
    <property type="entry name" value="Radical SAM enzymes"/>
    <property type="match status" value="1"/>
</dbReference>
<keyword evidence="7 14" id="KW-0808">Transferase</keyword>
<evidence type="ECO:0000256" key="9">
    <source>
        <dbReference type="ARBA" id="ARBA00022694"/>
    </source>
</evidence>